<reference evidence="1" key="1">
    <citation type="submission" date="2020-06" db="EMBL/GenBank/DDBJ databases">
        <authorList>
            <consortium name="Plant Systems Biology data submission"/>
        </authorList>
    </citation>
    <scope>NUCLEOTIDE SEQUENCE</scope>
    <source>
        <strain evidence="1">D6</strain>
    </source>
</reference>
<comment type="caution">
    <text evidence="1">The sequence shown here is derived from an EMBL/GenBank/DDBJ whole genome shotgun (WGS) entry which is preliminary data.</text>
</comment>
<evidence type="ECO:0000313" key="1">
    <source>
        <dbReference type="EMBL" id="CAB9521293.1"/>
    </source>
</evidence>
<organism evidence="1 2">
    <name type="scientific">Seminavis robusta</name>
    <dbReference type="NCBI Taxonomy" id="568900"/>
    <lineage>
        <taxon>Eukaryota</taxon>
        <taxon>Sar</taxon>
        <taxon>Stramenopiles</taxon>
        <taxon>Ochrophyta</taxon>
        <taxon>Bacillariophyta</taxon>
        <taxon>Bacillariophyceae</taxon>
        <taxon>Bacillariophycidae</taxon>
        <taxon>Naviculales</taxon>
        <taxon>Naviculaceae</taxon>
        <taxon>Seminavis</taxon>
    </lineage>
</organism>
<protein>
    <submittedName>
        <fullName evidence="1">Uncharacterized protein</fullName>
    </submittedName>
</protein>
<dbReference type="AlphaFoldDB" id="A0A9N8HSM2"/>
<dbReference type="Proteomes" id="UP001153069">
    <property type="component" value="Unassembled WGS sequence"/>
</dbReference>
<keyword evidence="2" id="KW-1185">Reference proteome</keyword>
<evidence type="ECO:0000313" key="2">
    <source>
        <dbReference type="Proteomes" id="UP001153069"/>
    </source>
</evidence>
<accession>A0A9N8HSM2</accession>
<dbReference type="EMBL" id="CAICTM010001180">
    <property type="protein sequence ID" value="CAB9521293.1"/>
    <property type="molecule type" value="Genomic_DNA"/>
</dbReference>
<name>A0A9N8HSM2_9STRA</name>
<sequence length="117" mass="13986">MAYTIKETTRVFFFDLARSRKLYLQYDFVEELKDREVISPKYHTRLVQLCTTPHIVVLMNHYPDITRLSADRYVIYKICDENPNFDPVGVSIEEQAAAELQMANHREEQEQQHREYS</sequence>
<proteinExistence type="predicted"/>
<dbReference type="OrthoDB" id="1926167at2759"/>
<gene>
    <name evidence="1" type="ORF">SEMRO_1182_G249920.1</name>
</gene>